<accession>A0A9X1QSH3</accession>
<dbReference type="InterPro" id="IPR026004">
    <property type="entry name" value="Septum_form"/>
</dbReference>
<keyword evidence="4" id="KW-1185">Reference proteome</keyword>
<dbReference type="AlphaFoldDB" id="A0A9X1QSH3"/>
<evidence type="ECO:0000256" key="1">
    <source>
        <dbReference type="SAM" id="MobiDB-lite"/>
    </source>
</evidence>
<feature type="domain" description="Septum formation-related" evidence="2">
    <location>
        <begin position="59"/>
        <end position="283"/>
    </location>
</feature>
<evidence type="ECO:0000259" key="2">
    <source>
        <dbReference type="Pfam" id="PF13845"/>
    </source>
</evidence>
<dbReference type="Pfam" id="PF13845">
    <property type="entry name" value="Septum_form"/>
    <property type="match status" value="1"/>
</dbReference>
<feature type="region of interest" description="Disordered" evidence="1">
    <location>
        <begin position="299"/>
        <end position="341"/>
    </location>
</feature>
<comment type="caution">
    <text evidence="3">The sequence shown here is derived from an EMBL/GenBank/DDBJ whole genome shotgun (WGS) entry which is preliminary data.</text>
</comment>
<sequence>MSTKASWRSATSIRTLLVAAVAGVVAAGSYVYVAPSADGHHRGLSSGDSSTPFTTADVGSCLTWDVGADGSVSNFEQANCQGKHRFEVASREDLSSYPSSEFGEAAPMPDQERQAQLREELCRAPALQYVEGVFDPAGRYAIAPILPPAEAWKNGDRTMLCGFQSTDADGIAQLTTGKVADQDQSRVAQAGQCLAIAEDQSVRPIDCSRDHAMEVTSIINLQEKFPDHIPSMEEQDDLLKDVCTKAAIDYIGDDDKLYATSLQPYWTSLSEESWNGGSRSVNCALVSGGDEGFAQLRGSAKGEFTINGEPPAPQPERPPKPEAPAPSEAPVSPAPPAPPAR</sequence>
<feature type="compositionally biased region" description="Pro residues" evidence="1">
    <location>
        <begin position="310"/>
        <end position="324"/>
    </location>
</feature>
<evidence type="ECO:0000313" key="3">
    <source>
        <dbReference type="EMBL" id="MCF4007375.1"/>
    </source>
</evidence>
<gene>
    <name evidence="3" type="ORF">L1O03_09360</name>
</gene>
<dbReference type="Proteomes" id="UP001139336">
    <property type="component" value="Unassembled WGS sequence"/>
</dbReference>
<dbReference type="RefSeq" id="WP_236119508.1">
    <property type="nucleotide sequence ID" value="NZ_JAKGSI010000004.1"/>
</dbReference>
<feature type="compositionally biased region" description="Pro residues" evidence="1">
    <location>
        <begin position="332"/>
        <end position="341"/>
    </location>
</feature>
<name>A0A9X1QSH3_9CORY</name>
<dbReference type="EMBL" id="JAKGSI010000004">
    <property type="protein sequence ID" value="MCF4007375.1"/>
    <property type="molecule type" value="Genomic_DNA"/>
</dbReference>
<protein>
    <submittedName>
        <fullName evidence="3">Septum formation family protein</fullName>
    </submittedName>
</protein>
<reference evidence="3" key="1">
    <citation type="submission" date="2022-01" db="EMBL/GenBank/DDBJ databases">
        <title>Corynebacterium sp. nov isolated from isolated from the feces of the greater white-fronted geese (Anser albifrons) at Poyang Lake, PR China.</title>
        <authorList>
            <person name="Liu Q."/>
        </authorList>
    </citation>
    <scope>NUCLEOTIDE SEQUENCE</scope>
    <source>
        <strain evidence="3">JCM 32435</strain>
    </source>
</reference>
<proteinExistence type="predicted"/>
<organism evidence="3 4">
    <name type="scientific">Corynebacterium uropygiale</name>
    <dbReference type="NCBI Taxonomy" id="1775911"/>
    <lineage>
        <taxon>Bacteria</taxon>
        <taxon>Bacillati</taxon>
        <taxon>Actinomycetota</taxon>
        <taxon>Actinomycetes</taxon>
        <taxon>Mycobacteriales</taxon>
        <taxon>Corynebacteriaceae</taxon>
        <taxon>Corynebacterium</taxon>
    </lineage>
</organism>
<evidence type="ECO:0000313" key="4">
    <source>
        <dbReference type="Proteomes" id="UP001139336"/>
    </source>
</evidence>